<dbReference type="InterPro" id="IPR057326">
    <property type="entry name" value="KR_dom"/>
</dbReference>
<dbReference type="PANTHER" id="PTHR44196:SF1">
    <property type="entry name" value="DEHYDROGENASE_REDUCTASE SDR FAMILY MEMBER 7B"/>
    <property type="match status" value="1"/>
</dbReference>
<comment type="similarity">
    <text evidence="1">Belongs to the short-chain dehydrogenases/reductases (SDR) family.</text>
</comment>
<name>A0A6J7I0I0_9ZZZZ</name>
<proteinExistence type="inferred from homology"/>
<gene>
    <name evidence="4" type="ORF">UFOPK3674_00740</name>
</gene>
<evidence type="ECO:0000256" key="2">
    <source>
        <dbReference type="ARBA" id="ARBA00023002"/>
    </source>
</evidence>
<evidence type="ECO:0000256" key="1">
    <source>
        <dbReference type="ARBA" id="ARBA00006484"/>
    </source>
</evidence>
<dbReference type="EMBL" id="CAFBMX010000003">
    <property type="protein sequence ID" value="CAB4924194.1"/>
    <property type="molecule type" value="Genomic_DNA"/>
</dbReference>
<protein>
    <submittedName>
        <fullName evidence="4">Unannotated protein</fullName>
    </submittedName>
</protein>
<dbReference type="PANTHER" id="PTHR44196">
    <property type="entry name" value="DEHYDROGENASE/REDUCTASE SDR FAMILY MEMBER 7B"/>
    <property type="match status" value="1"/>
</dbReference>
<organism evidence="4">
    <name type="scientific">freshwater metagenome</name>
    <dbReference type="NCBI Taxonomy" id="449393"/>
    <lineage>
        <taxon>unclassified sequences</taxon>
        <taxon>metagenomes</taxon>
        <taxon>ecological metagenomes</taxon>
    </lineage>
</organism>
<accession>A0A6J7I0I0</accession>
<dbReference type="PROSITE" id="PS00061">
    <property type="entry name" value="ADH_SHORT"/>
    <property type="match status" value="1"/>
</dbReference>
<reference evidence="4" key="1">
    <citation type="submission" date="2020-05" db="EMBL/GenBank/DDBJ databases">
        <authorList>
            <person name="Chiriac C."/>
            <person name="Salcher M."/>
            <person name="Ghai R."/>
            <person name="Kavagutti S V."/>
        </authorList>
    </citation>
    <scope>NUCLEOTIDE SEQUENCE</scope>
</reference>
<dbReference type="PRINTS" id="PR00081">
    <property type="entry name" value="GDHRDH"/>
</dbReference>
<dbReference type="SMART" id="SM00822">
    <property type="entry name" value="PKS_KR"/>
    <property type="match status" value="1"/>
</dbReference>
<dbReference type="InterPro" id="IPR020904">
    <property type="entry name" value="Sc_DH/Rdtase_CS"/>
</dbReference>
<evidence type="ECO:0000259" key="3">
    <source>
        <dbReference type="SMART" id="SM00822"/>
    </source>
</evidence>
<dbReference type="GO" id="GO:0016491">
    <property type="term" value="F:oxidoreductase activity"/>
    <property type="evidence" value="ECO:0007669"/>
    <property type="project" value="UniProtKB-KW"/>
</dbReference>
<dbReference type="SUPFAM" id="SSF51735">
    <property type="entry name" value="NAD(P)-binding Rossmann-fold domains"/>
    <property type="match status" value="1"/>
</dbReference>
<dbReference type="GO" id="GO:0016020">
    <property type="term" value="C:membrane"/>
    <property type="evidence" value="ECO:0007669"/>
    <property type="project" value="TreeGrafter"/>
</dbReference>
<dbReference type="Pfam" id="PF00106">
    <property type="entry name" value="adh_short"/>
    <property type="match status" value="1"/>
</dbReference>
<dbReference type="Gene3D" id="3.40.50.720">
    <property type="entry name" value="NAD(P)-binding Rossmann-like Domain"/>
    <property type="match status" value="1"/>
</dbReference>
<dbReference type="InterPro" id="IPR036291">
    <property type="entry name" value="NAD(P)-bd_dom_sf"/>
</dbReference>
<evidence type="ECO:0000313" key="4">
    <source>
        <dbReference type="EMBL" id="CAB4924194.1"/>
    </source>
</evidence>
<dbReference type="AlphaFoldDB" id="A0A6J7I0I0"/>
<feature type="domain" description="Ketoreductase" evidence="3">
    <location>
        <begin position="6"/>
        <end position="181"/>
    </location>
</feature>
<dbReference type="InterPro" id="IPR002347">
    <property type="entry name" value="SDR_fam"/>
</dbReference>
<keyword evidence="2" id="KW-0560">Oxidoreductase</keyword>
<sequence>MELSGRTVLITGASGGIGQALTRDATARGAQVHITARRTDVLTSLAQETGAELLTADLADRGDVEHLAERFSDVDIVVANAALPGSGALDSFAPEDLDRAIDVNLRVPMLLARLLAPKMVERGAGHLVFVSSLLGKATSPGSSVYCATKFGLRGFGQALRADLRGTGVGVSVVFPGFVSDAGMFHESGAKLPPFVRTVTPEAVAAATFDAVARDRGEVDVAPLTLRLGVKFSELAPGLAARASDRLGAHKIASQLSDGQRDKR</sequence>